<organism evidence="11 12">
    <name type="scientific">Adineta steineri</name>
    <dbReference type="NCBI Taxonomy" id="433720"/>
    <lineage>
        <taxon>Eukaryota</taxon>
        <taxon>Metazoa</taxon>
        <taxon>Spiralia</taxon>
        <taxon>Gnathifera</taxon>
        <taxon>Rotifera</taxon>
        <taxon>Eurotatoria</taxon>
        <taxon>Bdelloidea</taxon>
        <taxon>Adinetida</taxon>
        <taxon>Adinetidae</taxon>
        <taxon>Adineta</taxon>
    </lineage>
</organism>
<keyword evidence="4" id="KW-0436">Ligase</keyword>
<dbReference type="Gene3D" id="3.40.50.1970">
    <property type="match status" value="1"/>
</dbReference>
<proteinExistence type="inferred from homology"/>
<evidence type="ECO:0000259" key="9">
    <source>
        <dbReference type="Pfam" id="PF00731"/>
    </source>
</evidence>
<evidence type="ECO:0000256" key="5">
    <source>
        <dbReference type="ARBA" id="ARBA00022741"/>
    </source>
</evidence>
<evidence type="ECO:0000256" key="3">
    <source>
        <dbReference type="ARBA" id="ARBA00011020"/>
    </source>
</evidence>
<keyword evidence="8" id="KW-0511">Multifunctional enzyme</keyword>
<dbReference type="InterPro" id="IPR018236">
    <property type="entry name" value="SAICAR_synthetase_CS"/>
</dbReference>
<dbReference type="SUPFAM" id="SSF52255">
    <property type="entry name" value="N5-CAIR mutase (phosphoribosylaminoimidazole carboxylase, PurE)"/>
    <property type="match status" value="1"/>
</dbReference>
<comment type="caution">
    <text evidence="11">The sequence shown here is derived from an EMBL/GenBank/DDBJ whole genome shotgun (WGS) entry which is preliminary data.</text>
</comment>
<reference evidence="11" key="1">
    <citation type="submission" date="2021-02" db="EMBL/GenBank/DDBJ databases">
        <authorList>
            <person name="Nowell W R."/>
        </authorList>
    </citation>
    <scope>NUCLEOTIDE SEQUENCE</scope>
</reference>
<dbReference type="PANTHER" id="PTHR43599">
    <property type="entry name" value="MULTIFUNCTIONAL PROTEIN ADE2"/>
    <property type="match status" value="1"/>
</dbReference>
<name>A0A813N9E8_9BILA</name>
<accession>A0A813N9E8</accession>
<evidence type="ECO:0000313" key="11">
    <source>
        <dbReference type="EMBL" id="CAF0732339.1"/>
    </source>
</evidence>
<dbReference type="InterPro" id="IPR000031">
    <property type="entry name" value="PurE_dom"/>
</dbReference>
<evidence type="ECO:0000259" key="10">
    <source>
        <dbReference type="Pfam" id="PF01259"/>
    </source>
</evidence>
<dbReference type="GO" id="GO:0006189">
    <property type="term" value="P:'de novo' IMP biosynthetic process"/>
    <property type="evidence" value="ECO:0007669"/>
    <property type="project" value="UniProtKB-UniPathway"/>
</dbReference>
<dbReference type="GO" id="GO:0005829">
    <property type="term" value="C:cytosol"/>
    <property type="evidence" value="ECO:0007669"/>
    <property type="project" value="TreeGrafter"/>
</dbReference>
<dbReference type="GO" id="GO:0004639">
    <property type="term" value="F:phosphoribosylaminoimidazolesuccinocarboxamide synthase activity"/>
    <property type="evidence" value="ECO:0007669"/>
    <property type="project" value="InterPro"/>
</dbReference>
<comment type="pathway">
    <text evidence="2">Purine metabolism; IMP biosynthesis via de novo pathway; 5-amino-1-(5-phospho-D-ribosyl)imidazole-4-carboxylate from 5-amino-1-(5-phospho-D-ribosyl)imidazole (carboxylase route): step 1/1.</text>
</comment>
<dbReference type="PANTHER" id="PTHR43599:SF3">
    <property type="entry name" value="SI:DKEY-6E2.2"/>
    <property type="match status" value="1"/>
</dbReference>
<keyword evidence="6" id="KW-0658">Purine biosynthesis</keyword>
<dbReference type="PROSITE" id="PS01058">
    <property type="entry name" value="SAICAR_SYNTHETASE_2"/>
    <property type="match status" value="1"/>
</dbReference>
<dbReference type="Pfam" id="PF01259">
    <property type="entry name" value="SAICAR_synt"/>
    <property type="match status" value="2"/>
</dbReference>
<evidence type="ECO:0000256" key="7">
    <source>
        <dbReference type="ARBA" id="ARBA00022840"/>
    </source>
</evidence>
<dbReference type="EMBL" id="CAJNOE010000015">
    <property type="protein sequence ID" value="CAF0732339.1"/>
    <property type="molecule type" value="Genomic_DNA"/>
</dbReference>
<sequence length="559" mass="64240">MASSTHDILGQKLFDGKTKRIYSMIDQPGLICIYRKDNHRPSNKILSIPGTRRSSIDSIFRFTQQQLQTLPPSPSLYIEIPGKGALTTSITTCVYEILRETSIPTFFVASHPQPDMFIARKCTMIPILWIIRRLANETYTKRNDGIMNGHRFVPPIVEIYHKLHPLTYRRSGTTGSIDEHLESSRESLLDDDDSDSDECFSSIWSYEQLLNANLDIENLKITQTEIEYMYETCCTIFDILEHIWMVKKNCQLIDLKIEFGITTAMPKEIVVANAFDIETWHILRPMEKTTSTGIELIQENLSWINNALRDILDLNSNAYITNKISPRRRSFLHQKQKSTIDDTENEDDENTSINRIIPEDDHIDINQSILSLNIYKSSFIPLTTSRCIIVCSSTPDVEHGQKIKITLNEVYNIQCDVRLCSIYKSTKTILKFLSNYSYEHCRPTVFITLGNINNGLAMCLSSNSQYPVIHCSLMSIEQQNNLFDLNSYLSHDISMFTVVFTLSSAIQNVVQILAMNDWRLWTKQRGKRLKNYIDLLIADQQLSTTQQTTKTNNGILTNK</sequence>
<feature type="domain" description="PurE" evidence="9">
    <location>
        <begin position="388"/>
        <end position="527"/>
    </location>
</feature>
<keyword evidence="5" id="KW-0547">Nucleotide-binding</keyword>
<evidence type="ECO:0000256" key="1">
    <source>
        <dbReference type="ARBA" id="ARBA00004672"/>
    </source>
</evidence>
<gene>
    <name evidence="11" type="ORF">IZO911_LOCUS2954</name>
</gene>
<evidence type="ECO:0000313" key="12">
    <source>
        <dbReference type="Proteomes" id="UP000663860"/>
    </source>
</evidence>
<evidence type="ECO:0000256" key="6">
    <source>
        <dbReference type="ARBA" id="ARBA00022755"/>
    </source>
</evidence>
<evidence type="ECO:0000256" key="8">
    <source>
        <dbReference type="ARBA" id="ARBA00023268"/>
    </source>
</evidence>
<dbReference type="AlphaFoldDB" id="A0A813N9E8"/>
<evidence type="ECO:0000256" key="2">
    <source>
        <dbReference type="ARBA" id="ARBA00004747"/>
    </source>
</evidence>
<comment type="similarity">
    <text evidence="3">In the N-terminal section; belongs to the SAICAR synthetase family.</text>
</comment>
<dbReference type="Pfam" id="PF00731">
    <property type="entry name" value="AIRC"/>
    <property type="match status" value="1"/>
</dbReference>
<dbReference type="UniPathway" id="UPA00074">
    <property type="reaction ID" value="UER00130"/>
</dbReference>
<comment type="pathway">
    <text evidence="1">Purine metabolism; IMP biosynthesis via de novo pathway; 5-amino-1-(5-phospho-D-ribosyl)imidazole-4-carboxamide from 5-amino-1-(5-phospho-D-ribosyl)imidazole-4-carboxylate: step 1/2.</text>
</comment>
<dbReference type="InterPro" id="IPR050089">
    <property type="entry name" value="SAICAR_synthetase"/>
</dbReference>
<dbReference type="GO" id="GO:0005524">
    <property type="term" value="F:ATP binding"/>
    <property type="evidence" value="ECO:0007669"/>
    <property type="project" value="UniProtKB-KW"/>
</dbReference>
<feature type="domain" description="SAICAR synthetase/ADE2 N-terminal" evidence="10">
    <location>
        <begin position="79"/>
        <end position="162"/>
    </location>
</feature>
<evidence type="ECO:0000256" key="4">
    <source>
        <dbReference type="ARBA" id="ARBA00022598"/>
    </source>
</evidence>
<dbReference type="SUPFAM" id="SSF56104">
    <property type="entry name" value="SAICAR synthase-like"/>
    <property type="match status" value="1"/>
</dbReference>
<feature type="domain" description="SAICAR synthetase/ADE2 N-terminal" evidence="10">
    <location>
        <begin position="218"/>
        <end position="280"/>
    </location>
</feature>
<dbReference type="Gene3D" id="3.30.470.20">
    <property type="entry name" value="ATP-grasp fold, B domain"/>
    <property type="match status" value="1"/>
</dbReference>
<dbReference type="InterPro" id="IPR028923">
    <property type="entry name" value="SAICAR_synt/ADE2_N"/>
</dbReference>
<evidence type="ECO:0008006" key="13">
    <source>
        <dbReference type="Google" id="ProtNLM"/>
    </source>
</evidence>
<dbReference type="Proteomes" id="UP000663860">
    <property type="component" value="Unassembled WGS sequence"/>
</dbReference>
<protein>
    <recommendedName>
        <fullName evidence="13">Phosphoribosylaminoimidazole carboxylase</fullName>
    </recommendedName>
</protein>
<keyword evidence="7" id="KW-0067">ATP-binding</keyword>